<dbReference type="CTD" id="20240561"/>
<dbReference type="OrthoDB" id="10252017at2759"/>
<dbReference type="InterPro" id="IPR042635">
    <property type="entry name" value="MEGF10/SREC1/2-like"/>
</dbReference>
<dbReference type="PANTHER" id="PTHR24043">
    <property type="entry name" value="SCAVENGER RECEPTOR CLASS F"/>
    <property type="match status" value="1"/>
</dbReference>
<organism evidence="3 4">
    <name type="scientific">Lottia gigantea</name>
    <name type="common">Giant owl limpet</name>
    <dbReference type="NCBI Taxonomy" id="225164"/>
    <lineage>
        <taxon>Eukaryota</taxon>
        <taxon>Metazoa</taxon>
        <taxon>Spiralia</taxon>
        <taxon>Lophotrochozoa</taxon>
        <taxon>Mollusca</taxon>
        <taxon>Gastropoda</taxon>
        <taxon>Patellogastropoda</taxon>
        <taxon>Lottioidea</taxon>
        <taxon>Lottiidae</taxon>
        <taxon>Lottia</taxon>
    </lineage>
</organism>
<gene>
    <name evidence="3" type="ORF">LOTGIDRAFT_167232</name>
</gene>
<sequence>MRITKTLISYLNFIKLGLSYFKGFSVHIDNELCYQHTGNSNPTNEFSIECSRTITGRYVNISNIRPGEIYHHFSLCEVEIYVCSRGTYGSECNNFCHCSNYDKCDVKTGQCPNGCQIGWDGDSCNTKCEGSYGENCNKQCSDRNCLDQSSCNNIDGKCIGECQAGYRSIDCTQPDERKLSSLESGVIGTVIGILVGFLIGVLVDRCWVTRLLAFKRR</sequence>
<dbReference type="GeneID" id="20240561"/>
<dbReference type="Gene3D" id="2.170.300.10">
    <property type="entry name" value="Tie2 ligand-binding domain superfamily"/>
    <property type="match status" value="1"/>
</dbReference>
<dbReference type="GO" id="GO:0005044">
    <property type="term" value="F:scavenger receptor activity"/>
    <property type="evidence" value="ECO:0007669"/>
    <property type="project" value="InterPro"/>
</dbReference>
<keyword evidence="2" id="KW-0472">Membrane</keyword>
<dbReference type="RefSeq" id="XP_009062952.1">
    <property type="nucleotide sequence ID" value="XM_009064704.1"/>
</dbReference>
<dbReference type="PANTHER" id="PTHR24043:SF8">
    <property type="entry name" value="EGF-LIKE DOMAIN-CONTAINING PROTEIN"/>
    <property type="match status" value="1"/>
</dbReference>
<accession>V3Z6L7</accession>
<evidence type="ECO:0000313" key="3">
    <source>
        <dbReference type="EMBL" id="ESO86418.1"/>
    </source>
</evidence>
<dbReference type="HOGENOM" id="CLU_1273512_0_0_1"/>
<dbReference type="SUPFAM" id="SSF49785">
    <property type="entry name" value="Galactose-binding domain-like"/>
    <property type="match status" value="1"/>
</dbReference>
<dbReference type="Proteomes" id="UP000030746">
    <property type="component" value="Unassembled WGS sequence"/>
</dbReference>
<reference evidence="3 4" key="1">
    <citation type="journal article" date="2013" name="Nature">
        <title>Insights into bilaterian evolution from three spiralian genomes.</title>
        <authorList>
            <person name="Simakov O."/>
            <person name="Marletaz F."/>
            <person name="Cho S.J."/>
            <person name="Edsinger-Gonzales E."/>
            <person name="Havlak P."/>
            <person name="Hellsten U."/>
            <person name="Kuo D.H."/>
            <person name="Larsson T."/>
            <person name="Lv J."/>
            <person name="Arendt D."/>
            <person name="Savage R."/>
            <person name="Osoegawa K."/>
            <person name="de Jong P."/>
            <person name="Grimwood J."/>
            <person name="Chapman J.A."/>
            <person name="Shapiro H."/>
            <person name="Aerts A."/>
            <person name="Otillar R.P."/>
            <person name="Terry A.Y."/>
            <person name="Boore J.L."/>
            <person name="Grigoriev I.V."/>
            <person name="Lindberg D.R."/>
            <person name="Seaver E.C."/>
            <person name="Weisblat D.A."/>
            <person name="Putnam N.H."/>
            <person name="Rokhsar D.S."/>
        </authorList>
    </citation>
    <scope>NUCLEOTIDE SEQUENCE [LARGE SCALE GENOMIC DNA]</scope>
</reference>
<keyword evidence="2" id="KW-1133">Transmembrane helix</keyword>
<dbReference type="InterPro" id="IPR008979">
    <property type="entry name" value="Galactose-bd-like_sf"/>
</dbReference>
<evidence type="ECO:0000313" key="4">
    <source>
        <dbReference type="Proteomes" id="UP000030746"/>
    </source>
</evidence>
<dbReference type="Gene3D" id="2.60.120.260">
    <property type="entry name" value="Galactose-binding domain-like"/>
    <property type="match status" value="1"/>
</dbReference>
<name>V3Z6L7_LOTGI</name>
<evidence type="ECO:0000256" key="2">
    <source>
        <dbReference type="SAM" id="Phobius"/>
    </source>
</evidence>
<evidence type="ECO:0008006" key="5">
    <source>
        <dbReference type="Google" id="ProtNLM"/>
    </source>
</evidence>
<keyword evidence="1" id="KW-0245">EGF-like domain</keyword>
<dbReference type="AlphaFoldDB" id="V3Z6L7"/>
<keyword evidence="2" id="KW-0812">Transmembrane</keyword>
<feature type="transmembrane region" description="Helical" evidence="2">
    <location>
        <begin position="186"/>
        <end position="208"/>
    </location>
</feature>
<dbReference type="EMBL" id="KB203083">
    <property type="protein sequence ID" value="ESO86418.1"/>
    <property type="molecule type" value="Genomic_DNA"/>
</dbReference>
<dbReference type="KEGG" id="lgi:LOTGIDRAFT_167232"/>
<keyword evidence="4" id="KW-1185">Reference proteome</keyword>
<protein>
    <recommendedName>
        <fullName evidence="5">Fucolectin tachylectin-4 pentraxin-1 domain-containing protein</fullName>
    </recommendedName>
</protein>
<evidence type="ECO:0000256" key="1">
    <source>
        <dbReference type="ARBA" id="ARBA00022536"/>
    </source>
</evidence>
<proteinExistence type="predicted"/>
<dbReference type="OMA" id="CGHCAND"/>